<dbReference type="Gene3D" id="3.75.10.10">
    <property type="entry name" value="L-arginine/glycine Amidinotransferase, Chain A"/>
    <property type="match status" value="1"/>
</dbReference>
<dbReference type="GO" id="GO:0009446">
    <property type="term" value="P:putrescine biosynthetic process"/>
    <property type="evidence" value="ECO:0007669"/>
    <property type="project" value="InterPro"/>
</dbReference>
<organism evidence="2 3">
    <name type="scientific">Sulfuricurvum kujiense</name>
    <dbReference type="NCBI Taxonomy" id="148813"/>
    <lineage>
        <taxon>Bacteria</taxon>
        <taxon>Pseudomonadati</taxon>
        <taxon>Campylobacterota</taxon>
        <taxon>Epsilonproteobacteria</taxon>
        <taxon>Campylobacterales</taxon>
        <taxon>Sulfurimonadaceae</taxon>
        <taxon>Sulfuricurvum</taxon>
    </lineage>
</organism>
<protein>
    <submittedName>
        <fullName evidence="2">Agmatine deiminase</fullName>
    </submittedName>
</protein>
<dbReference type="Proteomes" id="UP000228859">
    <property type="component" value="Unassembled WGS sequence"/>
</dbReference>
<comment type="caution">
    <text evidence="2">The sequence shown here is derived from an EMBL/GenBank/DDBJ whole genome shotgun (WGS) entry which is preliminary data.</text>
</comment>
<sequence length="337" mass="38291">MRYFPAEFEPQSFVQLIFPHPQSDWAPYLEEARACFVNIASSIARYQPCLIVCDDVDLVKSYFNSHENLIFVAYQSDDTWARDCSALSVIDEDEDEPLLLDFTFTGWGGKFDASRDNAMSSALSNVYGAPMEKVNLILEGGGVETNGNGSLLTTAECLLNPNRNPHLDKKGMEKELKKHFGVEQILWLNHGYLAGDDTDSHIDTLARFIDTDTIMYVKCDDKSDEHYEALKKMEEELMALRDIDDEPFNLIALPMCSPAFYEDERLPATYANFLIINDAVLLPIYNDPHDNEAIEICKKAFYGRDIIPIDCSVLIRQHGSLHCVTMQFPEDISLRME</sequence>
<evidence type="ECO:0000313" key="2">
    <source>
        <dbReference type="EMBL" id="DAB37375.1"/>
    </source>
</evidence>
<accession>A0A2D3WBV2</accession>
<evidence type="ECO:0000313" key="3">
    <source>
        <dbReference type="Proteomes" id="UP000228859"/>
    </source>
</evidence>
<dbReference type="RefSeq" id="WP_294897143.1">
    <property type="nucleotide sequence ID" value="NZ_DLUI01000165.1"/>
</dbReference>
<dbReference type="Pfam" id="PF04371">
    <property type="entry name" value="PAD_porph"/>
    <property type="match status" value="1"/>
</dbReference>
<dbReference type="GO" id="GO:0047632">
    <property type="term" value="F:agmatine deiminase activity"/>
    <property type="evidence" value="ECO:0007669"/>
    <property type="project" value="TreeGrafter"/>
</dbReference>
<gene>
    <name evidence="2" type="ORF">CFH83_11400</name>
</gene>
<dbReference type="EMBL" id="DLUI01000165">
    <property type="protein sequence ID" value="DAB37375.1"/>
    <property type="molecule type" value="Genomic_DNA"/>
</dbReference>
<dbReference type="InterPro" id="IPR007466">
    <property type="entry name" value="Peptidyl-Arg-deiminase_porph"/>
</dbReference>
<dbReference type="SUPFAM" id="SSF55909">
    <property type="entry name" value="Pentein"/>
    <property type="match status" value="1"/>
</dbReference>
<dbReference type="AlphaFoldDB" id="A0A2D3WBV2"/>
<dbReference type="GO" id="GO:0004668">
    <property type="term" value="F:protein-arginine deiminase activity"/>
    <property type="evidence" value="ECO:0007669"/>
    <property type="project" value="InterPro"/>
</dbReference>
<name>A0A2D3WBV2_9BACT</name>
<reference evidence="2 3" key="1">
    <citation type="journal article" date="2017" name="Front. Microbiol.">
        <title>Comparative Genomic Analysis of the Class Epsilonproteobacteria and Proposed Reclassification to Epsilonbacteraeota (phyl. nov.).</title>
        <authorList>
            <person name="Waite D.W."/>
            <person name="Vanwonterghem I."/>
            <person name="Rinke C."/>
            <person name="Parks D.H."/>
            <person name="Zhang Y."/>
            <person name="Takai K."/>
            <person name="Sievert S.M."/>
            <person name="Simon J."/>
            <person name="Campbell B.J."/>
            <person name="Hanson T.E."/>
            <person name="Woyke T."/>
            <person name="Klotz M.G."/>
            <person name="Hugenholtz P."/>
        </authorList>
    </citation>
    <scope>NUCLEOTIDE SEQUENCE [LARGE SCALE GENOMIC DNA]</scope>
    <source>
        <strain evidence="2">UBA12443</strain>
    </source>
</reference>
<dbReference type="PANTHER" id="PTHR31377">
    <property type="entry name" value="AGMATINE DEIMINASE-RELATED"/>
    <property type="match status" value="1"/>
</dbReference>
<dbReference type="PANTHER" id="PTHR31377:SF0">
    <property type="entry name" value="AGMATINE DEIMINASE-RELATED"/>
    <property type="match status" value="1"/>
</dbReference>
<proteinExistence type="predicted"/>
<evidence type="ECO:0000256" key="1">
    <source>
        <dbReference type="ARBA" id="ARBA00022801"/>
    </source>
</evidence>
<keyword evidence="1" id="KW-0378">Hydrolase</keyword>